<dbReference type="EMBL" id="BARW01014468">
    <property type="protein sequence ID" value="GAI76085.1"/>
    <property type="molecule type" value="Genomic_DNA"/>
</dbReference>
<name>X1SL52_9ZZZZ</name>
<feature type="non-terminal residue" evidence="1">
    <location>
        <position position="1"/>
    </location>
</feature>
<sequence>QTYECGECHTQFKVPPGDFERVACPSCKKEYTLAELKAA</sequence>
<accession>X1SL52</accession>
<evidence type="ECO:0008006" key="2">
    <source>
        <dbReference type="Google" id="ProtNLM"/>
    </source>
</evidence>
<protein>
    <recommendedName>
        <fullName evidence="2">Rubredoxin-like domain-containing protein</fullName>
    </recommendedName>
</protein>
<comment type="caution">
    <text evidence="1">The sequence shown here is derived from an EMBL/GenBank/DDBJ whole genome shotgun (WGS) entry which is preliminary data.</text>
</comment>
<proteinExistence type="predicted"/>
<evidence type="ECO:0000313" key="1">
    <source>
        <dbReference type="EMBL" id="GAI76085.1"/>
    </source>
</evidence>
<reference evidence="1" key="1">
    <citation type="journal article" date="2014" name="Front. Microbiol.">
        <title>High frequency of phylogenetically diverse reductive dehalogenase-homologous genes in deep subseafloor sedimentary metagenomes.</title>
        <authorList>
            <person name="Kawai M."/>
            <person name="Futagami T."/>
            <person name="Toyoda A."/>
            <person name="Takaki Y."/>
            <person name="Nishi S."/>
            <person name="Hori S."/>
            <person name="Arai W."/>
            <person name="Tsubouchi T."/>
            <person name="Morono Y."/>
            <person name="Uchiyama I."/>
            <person name="Ito T."/>
            <person name="Fujiyama A."/>
            <person name="Inagaki F."/>
            <person name="Takami H."/>
        </authorList>
    </citation>
    <scope>NUCLEOTIDE SEQUENCE</scope>
    <source>
        <strain evidence="1">Expedition CK06-06</strain>
    </source>
</reference>
<gene>
    <name evidence="1" type="ORF">S12H4_25638</name>
</gene>
<organism evidence="1">
    <name type="scientific">marine sediment metagenome</name>
    <dbReference type="NCBI Taxonomy" id="412755"/>
    <lineage>
        <taxon>unclassified sequences</taxon>
        <taxon>metagenomes</taxon>
        <taxon>ecological metagenomes</taxon>
    </lineage>
</organism>
<dbReference type="AlphaFoldDB" id="X1SL52"/>